<gene>
    <name evidence="3" type="ORF">B0T16DRAFT_427508</name>
</gene>
<dbReference type="InterPro" id="IPR013094">
    <property type="entry name" value="AB_hydrolase_3"/>
</dbReference>
<dbReference type="Gene3D" id="3.40.50.1820">
    <property type="entry name" value="alpha/beta hydrolase"/>
    <property type="match status" value="1"/>
</dbReference>
<accession>A0AA39Y941</accession>
<dbReference type="PANTHER" id="PTHR48081">
    <property type="entry name" value="AB HYDROLASE SUPERFAMILY PROTEIN C4A8.06C"/>
    <property type="match status" value="1"/>
</dbReference>
<dbReference type="Proteomes" id="UP001174936">
    <property type="component" value="Unassembled WGS sequence"/>
</dbReference>
<dbReference type="SUPFAM" id="SSF53474">
    <property type="entry name" value="alpha/beta-Hydrolases"/>
    <property type="match status" value="1"/>
</dbReference>
<evidence type="ECO:0000313" key="4">
    <source>
        <dbReference type="Proteomes" id="UP001174936"/>
    </source>
</evidence>
<dbReference type="AlphaFoldDB" id="A0AA39Y941"/>
<keyword evidence="1 3" id="KW-0378">Hydrolase</keyword>
<keyword evidence="4" id="KW-1185">Reference proteome</keyword>
<comment type="caution">
    <text evidence="3">The sequence shown here is derived from an EMBL/GenBank/DDBJ whole genome shotgun (WGS) entry which is preliminary data.</text>
</comment>
<protein>
    <submittedName>
        <fullName evidence="3">Alpha/Beta hydrolase protein</fullName>
    </submittedName>
</protein>
<dbReference type="GO" id="GO:0016787">
    <property type="term" value="F:hydrolase activity"/>
    <property type="evidence" value="ECO:0007669"/>
    <property type="project" value="UniProtKB-KW"/>
</dbReference>
<dbReference type="Pfam" id="PF07859">
    <property type="entry name" value="Abhydrolase_3"/>
    <property type="match status" value="1"/>
</dbReference>
<name>A0AA39Y941_9PEZI</name>
<sequence length="351" mass="37792">MCDFSQYSGASEEWLAVAATLPAAPTNLSIEERRTAANALREATAATAMKTLGPWITTTDHTIPTRDGSTVEARTYRLASLPDTEPLPAYIHLHGGGFLFGTLASEDAICARIAINTSAVVLNINYRHTPEHKYPTAWNDVEDAFAWLHENVSVLNADPARVVVGGISAGAYLAASLVLGQHLGHVAAQLPKIAGQVLMIPAMGHTKCHGPQMARLKDMSVSSWETCKDAPILPREVCELFMDLLAVEKLDETDVRMNPGNASPEQVKGLPPTVFGVAGLDPLRDEGLLYAKLLAESGVPTDVSLFRGVPHGFRRFGEKLSESKRWDSVVETGISWALSGPEAGEFVVKTE</sequence>
<dbReference type="InterPro" id="IPR029058">
    <property type="entry name" value="AB_hydrolase_fold"/>
</dbReference>
<organism evidence="3 4">
    <name type="scientific">Cercophora newfieldiana</name>
    <dbReference type="NCBI Taxonomy" id="92897"/>
    <lineage>
        <taxon>Eukaryota</taxon>
        <taxon>Fungi</taxon>
        <taxon>Dikarya</taxon>
        <taxon>Ascomycota</taxon>
        <taxon>Pezizomycotina</taxon>
        <taxon>Sordariomycetes</taxon>
        <taxon>Sordariomycetidae</taxon>
        <taxon>Sordariales</taxon>
        <taxon>Lasiosphaeriaceae</taxon>
        <taxon>Cercophora</taxon>
    </lineage>
</organism>
<feature type="domain" description="Alpha/beta hydrolase fold-3" evidence="2">
    <location>
        <begin position="91"/>
        <end position="313"/>
    </location>
</feature>
<evidence type="ECO:0000259" key="2">
    <source>
        <dbReference type="Pfam" id="PF07859"/>
    </source>
</evidence>
<proteinExistence type="predicted"/>
<dbReference type="PANTHER" id="PTHR48081:SF8">
    <property type="entry name" value="ALPHA_BETA HYDROLASE FOLD-3 DOMAIN-CONTAINING PROTEIN-RELATED"/>
    <property type="match status" value="1"/>
</dbReference>
<evidence type="ECO:0000313" key="3">
    <source>
        <dbReference type="EMBL" id="KAK0648298.1"/>
    </source>
</evidence>
<dbReference type="EMBL" id="JAULSV010000003">
    <property type="protein sequence ID" value="KAK0648298.1"/>
    <property type="molecule type" value="Genomic_DNA"/>
</dbReference>
<evidence type="ECO:0000256" key="1">
    <source>
        <dbReference type="ARBA" id="ARBA00022801"/>
    </source>
</evidence>
<dbReference type="InterPro" id="IPR050300">
    <property type="entry name" value="GDXG_lipolytic_enzyme"/>
</dbReference>
<reference evidence="3" key="1">
    <citation type="submission" date="2023-06" db="EMBL/GenBank/DDBJ databases">
        <title>Genome-scale phylogeny and comparative genomics of the fungal order Sordariales.</title>
        <authorList>
            <consortium name="Lawrence Berkeley National Laboratory"/>
            <person name="Hensen N."/>
            <person name="Bonometti L."/>
            <person name="Westerberg I."/>
            <person name="Brannstrom I.O."/>
            <person name="Guillou S."/>
            <person name="Cros-Aarteil S."/>
            <person name="Calhoun S."/>
            <person name="Haridas S."/>
            <person name="Kuo A."/>
            <person name="Mondo S."/>
            <person name="Pangilinan J."/>
            <person name="Riley R."/>
            <person name="Labutti K."/>
            <person name="Andreopoulos B."/>
            <person name="Lipzen A."/>
            <person name="Chen C."/>
            <person name="Yanf M."/>
            <person name="Daum C."/>
            <person name="Ng V."/>
            <person name="Clum A."/>
            <person name="Steindorff A."/>
            <person name="Ohm R."/>
            <person name="Martin F."/>
            <person name="Silar P."/>
            <person name="Natvig D."/>
            <person name="Lalanne C."/>
            <person name="Gautier V."/>
            <person name="Ament-Velasquez S.L."/>
            <person name="Kruys A."/>
            <person name="Hutchinson M.I."/>
            <person name="Powell A.J."/>
            <person name="Barry K."/>
            <person name="Miller A.N."/>
            <person name="Grigoriev I.V."/>
            <person name="Debuchy R."/>
            <person name="Gladieux P."/>
            <person name="Thoren M.H."/>
            <person name="Johannesson H."/>
        </authorList>
    </citation>
    <scope>NUCLEOTIDE SEQUENCE</scope>
    <source>
        <strain evidence="3">SMH2532-1</strain>
    </source>
</reference>